<comment type="similarity">
    <text evidence="2">Belongs to the PC-esterase family. CASD1 subfamily.</text>
</comment>
<evidence type="ECO:0000256" key="6">
    <source>
        <dbReference type="ARBA" id="ARBA00023136"/>
    </source>
</evidence>
<dbReference type="Gene3D" id="3.40.50.1110">
    <property type="entry name" value="SGNH hydrolase"/>
    <property type="match status" value="1"/>
</dbReference>
<feature type="transmembrane region" description="Helical" evidence="8">
    <location>
        <begin position="153"/>
        <end position="172"/>
    </location>
</feature>
<gene>
    <name evidence="10" type="ORF">TrCOL_g1699</name>
</gene>
<dbReference type="SUPFAM" id="SSF52266">
    <property type="entry name" value="SGNH hydrolase"/>
    <property type="match status" value="1"/>
</dbReference>
<name>A0A9W7LE81_9STRA</name>
<dbReference type="EMBL" id="BRYA01000310">
    <property type="protein sequence ID" value="GMI46753.1"/>
    <property type="molecule type" value="Genomic_DNA"/>
</dbReference>
<evidence type="ECO:0000256" key="8">
    <source>
        <dbReference type="SAM" id="Phobius"/>
    </source>
</evidence>
<dbReference type="InterPro" id="IPR036514">
    <property type="entry name" value="SGNH_hydro_sf"/>
</dbReference>
<evidence type="ECO:0000256" key="2">
    <source>
        <dbReference type="ARBA" id="ARBA00010666"/>
    </source>
</evidence>
<dbReference type="CDD" id="cd00229">
    <property type="entry name" value="SGNH_hydrolase"/>
    <property type="match status" value="1"/>
</dbReference>
<feature type="transmembrane region" description="Helical" evidence="8">
    <location>
        <begin position="128"/>
        <end position="147"/>
    </location>
</feature>
<feature type="transmembrane region" description="Helical" evidence="8">
    <location>
        <begin position="36"/>
        <end position="52"/>
    </location>
</feature>
<feature type="transmembrane region" description="Helical" evidence="8">
    <location>
        <begin position="271"/>
        <end position="289"/>
    </location>
</feature>
<organism evidence="10 11">
    <name type="scientific">Triparma columacea</name>
    <dbReference type="NCBI Taxonomy" id="722753"/>
    <lineage>
        <taxon>Eukaryota</taxon>
        <taxon>Sar</taxon>
        <taxon>Stramenopiles</taxon>
        <taxon>Ochrophyta</taxon>
        <taxon>Bolidophyceae</taxon>
        <taxon>Parmales</taxon>
        <taxon>Triparmaceae</taxon>
        <taxon>Triparma</taxon>
    </lineage>
</organism>
<evidence type="ECO:0000256" key="1">
    <source>
        <dbReference type="ARBA" id="ARBA00004141"/>
    </source>
</evidence>
<dbReference type="GO" id="GO:0005975">
    <property type="term" value="P:carbohydrate metabolic process"/>
    <property type="evidence" value="ECO:0007669"/>
    <property type="project" value="TreeGrafter"/>
</dbReference>
<evidence type="ECO:0000256" key="7">
    <source>
        <dbReference type="ARBA" id="ARBA00023180"/>
    </source>
</evidence>
<proteinExistence type="inferred from homology"/>
<evidence type="ECO:0000256" key="3">
    <source>
        <dbReference type="ARBA" id="ARBA00022679"/>
    </source>
</evidence>
<dbReference type="GO" id="GO:0016020">
    <property type="term" value="C:membrane"/>
    <property type="evidence" value="ECO:0007669"/>
    <property type="project" value="UniProtKB-SubCell"/>
</dbReference>
<feature type="transmembrane region" description="Helical" evidence="8">
    <location>
        <begin position="184"/>
        <end position="201"/>
    </location>
</feature>
<dbReference type="PANTHER" id="PTHR13533:SF1">
    <property type="entry name" value="N-ACETYLNEURAMINATE 9-O-ACETYLTRANSFERASE"/>
    <property type="match status" value="1"/>
</dbReference>
<dbReference type="OrthoDB" id="1932925at2759"/>
<dbReference type="AlphaFoldDB" id="A0A9W7LE81"/>
<feature type="transmembrane region" description="Helical" evidence="8">
    <location>
        <begin position="430"/>
        <end position="450"/>
    </location>
</feature>
<keyword evidence="4 8" id="KW-0812">Transmembrane</keyword>
<keyword evidence="7" id="KW-0325">Glycoprotein</keyword>
<sequence>MLLKKLTEFGLILFICYLAENHPPFPHGEKVYDRDFFFLLTALLFAIGYFTLQDNSPNQEQGGKPDSTILNRDQTEEWKGWMQFMFLLYHYYHAEETYNAIRIMITCYVWMTGFGNFSFFYIKSDYSLVRVIQMLWRLNFLVIFLCLSQNNTYILYYICPLHTFFFFMVYFAMRVRSDMNYSKYGLRIKLFCLAMIIFFIWDVPSPIFSSLHSFLTTSPTVGATGGQMWEWYFRTTLDHWSTFLGMIFAANYPVTSLWLRKVEALPPMKEWIIKLSTLLALLCAFVWWVRNPFSEQKLAYNLTNCYFGFIPLITYIFVRNIHPKLRSRSMNLLHTIGKTTLETYLLQHHLWLTSNAKSLLVLLPGWPKCNFMFVTIIYFFASRRVYSLTMYIRGMLLPNDLNFCLRSLSAITGAVVLSLFFSTILSSPGAIGSVALVLGILLHFALSNVMKSPWATATAPNVVTAPKSPSTSVKLLPAIVVATIVILSINCFDHYSQNVAASSIAALPPSCKIHAAEGAWVNVDGCSESMKGISYHDAKISSFSQCNSLQSWGWSAQPPSSRCRFVHRSSKDLKKTLAGGRRIVFLGDSVVRETFFSLARLLGYNVPMPYEKHSNIEVEVGTLKLVFYWAPFVSDLKASISSSDLISDVVDVLIVGNGLWDCLHKYDEFDEEGGYKDTLSEVVSLLDGDRRSRGTGVMWLMPSTVNDVNLQTEEKREHMTEEQIAVYRAYQRSILAHESWDLVFDTSLVTSPKAADSYDGVHYPRQVYDVFAQIIIQGFDWALPTRKLNDPIFVPNEPGKMANPALGFFMLFLALVGLFTFDGYMGFALVPSLIVGGPNSHSLWEEAFGELHQKLGIITSPENDHVEMSRMEENEKLVP</sequence>
<feature type="transmembrane region" description="Helical" evidence="8">
    <location>
        <begin position="359"/>
        <end position="382"/>
    </location>
</feature>
<dbReference type="PANTHER" id="PTHR13533">
    <property type="entry name" value="N-ACETYLNEURAMINATE 9-O-ACETYLTRANSFERASE"/>
    <property type="match status" value="1"/>
</dbReference>
<feature type="transmembrane region" description="Helical" evidence="8">
    <location>
        <begin position="100"/>
        <end position="121"/>
    </location>
</feature>
<dbReference type="GO" id="GO:0005794">
    <property type="term" value="C:Golgi apparatus"/>
    <property type="evidence" value="ECO:0007669"/>
    <property type="project" value="UniProtKB-ARBA"/>
</dbReference>
<evidence type="ECO:0000256" key="5">
    <source>
        <dbReference type="ARBA" id="ARBA00022989"/>
    </source>
</evidence>
<feature type="transmembrane region" description="Helical" evidence="8">
    <location>
        <begin position="805"/>
        <end position="830"/>
    </location>
</feature>
<keyword evidence="6 8" id="KW-0472">Membrane</keyword>
<keyword evidence="5 8" id="KW-1133">Transmembrane helix</keyword>
<comment type="subcellular location">
    <subcellularLocation>
        <location evidence="1">Membrane</location>
        <topology evidence="1">Multi-pass membrane protein</topology>
    </subcellularLocation>
</comment>
<evidence type="ECO:0000259" key="9">
    <source>
        <dbReference type="Pfam" id="PF07779"/>
    </source>
</evidence>
<keyword evidence="11" id="KW-1185">Reference proteome</keyword>
<dbReference type="Pfam" id="PF07779">
    <property type="entry name" value="Cas1_AcylT"/>
    <property type="match status" value="1"/>
</dbReference>
<comment type="caution">
    <text evidence="10">The sequence shown here is derived from an EMBL/GenBank/DDBJ whole genome shotgun (WGS) entry which is preliminary data.</text>
</comment>
<feature type="transmembrane region" description="Helical" evidence="8">
    <location>
        <begin position="403"/>
        <end position="424"/>
    </location>
</feature>
<feature type="domain" description="Cas1p 10 TM acyl transferase" evidence="9">
    <location>
        <begin position="3"/>
        <end position="407"/>
    </location>
</feature>
<dbReference type="GO" id="GO:0016407">
    <property type="term" value="F:acetyltransferase activity"/>
    <property type="evidence" value="ECO:0007669"/>
    <property type="project" value="TreeGrafter"/>
</dbReference>
<keyword evidence="3" id="KW-0808">Transferase</keyword>
<dbReference type="Proteomes" id="UP001165065">
    <property type="component" value="Unassembled WGS sequence"/>
</dbReference>
<evidence type="ECO:0000256" key="4">
    <source>
        <dbReference type="ARBA" id="ARBA00022692"/>
    </source>
</evidence>
<feature type="transmembrane region" description="Helical" evidence="8">
    <location>
        <begin position="240"/>
        <end position="259"/>
    </location>
</feature>
<feature type="transmembrane region" description="Helical" evidence="8">
    <location>
        <begin position="471"/>
        <end position="489"/>
    </location>
</feature>
<reference evidence="11" key="1">
    <citation type="journal article" date="2023" name="Commun. Biol.">
        <title>Genome analysis of Parmales, the sister group of diatoms, reveals the evolutionary specialization of diatoms from phago-mixotrophs to photoautotrophs.</title>
        <authorList>
            <person name="Ban H."/>
            <person name="Sato S."/>
            <person name="Yoshikawa S."/>
            <person name="Yamada K."/>
            <person name="Nakamura Y."/>
            <person name="Ichinomiya M."/>
            <person name="Sato N."/>
            <person name="Blanc-Mathieu R."/>
            <person name="Endo H."/>
            <person name="Kuwata A."/>
            <person name="Ogata H."/>
        </authorList>
    </citation>
    <scope>NUCLEOTIDE SEQUENCE [LARGE SCALE GENOMIC DNA]</scope>
</reference>
<protein>
    <recommendedName>
        <fullName evidence="9">Cas1p 10 TM acyl transferase domain-containing protein</fullName>
    </recommendedName>
</protein>
<evidence type="ECO:0000313" key="10">
    <source>
        <dbReference type="EMBL" id="GMI46753.1"/>
    </source>
</evidence>
<dbReference type="InterPro" id="IPR012419">
    <property type="entry name" value="Cas1_AcylTrans_dom"/>
</dbReference>
<accession>A0A9W7LE81</accession>
<evidence type="ECO:0000313" key="11">
    <source>
        <dbReference type="Proteomes" id="UP001165065"/>
    </source>
</evidence>
<feature type="transmembrane region" description="Helical" evidence="8">
    <location>
        <begin position="301"/>
        <end position="318"/>
    </location>
</feature>